<accession>A0A419A714</accession>
<name>A0A419A714_9RHOB</name>
<reference evidence="2" key="1">
    <citation type="submission" date="2018-09" db="EMBL/GenBank/DDBJ databases">
        <title>Paracoccus onubensis nov. sp. a moderate halophilic bacterium isolated from Gruta de las Maravillas (Aracena, Spain).</title>
        <authorList>
            <person name="Jurado V."/>
            <person name="Gutierrez-Patricio S."/>
            <person name="Gonzalez-Pimentel J.L."/>
            <person name="Miller A.Z."/>
            <person name="Laiz L."/>
            <person name="Saiz-Jimenez C."/>
        </authorList>
    </citation>
    <scope>NUCLEOTIDE SEQUENCE [LARGE SCALE GENOMIC DNA]</scope>
    <source>
        <strain evidence="2">DSM 26381</strain>
    </source>
</reference>
<dbReference type="OrthoDB" id="1070337at2"/>
<dbReference type="InterPro" id="IPR021341">
    <property type="entry name" value="DUF2958"/>
</dbReference>
<proteinExistence type="predicted"/>
<organism evidence="1 2">
    <name type="scientific">Paracoccus siganidrum</name>
    <dbReference type="NCBI Taxonomy" id="1276757"/>
    <lineage>
        <taxon>Bacteria</taxon>
        <taxon>Pseudomonadati</taxon>
        <taxon>Pseudomonadota</taxon>
        <taxon>Alphaproteobacteria</taxon>
        <taxon>Rhodobacterales</taxon>
        <taxon>Paracoccaceae</taxon>
        <taxon>Paracoccus</taxon>
    </lineage>
</organism>
<dbReference type="RefSeq" id="WP_119898124.1">
    <property type="nucleotide sequence ID" value="NZ_QNRC01000034.1"/>
</dbReference>
<dbReference type="Pfam" id="PF11171">
    <property type="entry name" value="DUF2958"/>
    <property type="match status" value="1"/>
</dbReference>
<evidence type="ECO:0000313" key="1">
    <source>
        <dbReference type="EMBL" id="RJL15815.1"/>
    </source>
</evidence>
<dbReference type="AlphaFoldDB" id="A0A419A714"/>
<evidence type="ECO:0000313" key="2">
    <source>
        <dbReference type="Proteomes" id="UP000283587"/>
    </source>
</evidence>
<sequence>MILLTDGLRDRLLANGRRRDVDHVPVVKFFNPFGAGVWLATALDEDGDLMSGLADIERPELGCWSFTEMKAIRLPFGMGIERDILFTGDAPISVWVEAARRTGSIREAERNLYQAARARTPNI</sequence>
<protein>
    <submittedName>
        <fullName evidence="1">DUF2958 domain-containing protein</fullName>
    </submittedName>
</protein>
<dbReference type="Proteomes" id="UP000283587">
    <property type="component" value="Unassembled WGS sequence"/>
</dbReference>
<comment type="caution">
    <text evidence="1">The sequence shown here is derived from an EMBL/GenBank/DDBJ whole genome shotgun (WGS) entry which is preliminary data.</text>
</comment>
<dbReference type="EMBL" id="QZEW01000038">
    <property type="protein sequence ID" value="RJL15815.1"/>
    <property type="molecule type" value="Genomic_DNA"/>
</dbReference>
<gene>
    <name evidence="1" type="ORF">D3P05_10535</name>
</gene>
<keyword evidence="2" id="KW-1185">Reference proteome</keyword>